<gene>
    <name evidence="1" type="ORF">ACFPM4_20030</name>
</gene>
<dbReference type="Gene3D" id="3.40.50.300">
    <property type="entry name" value="P-loop containing nucleotide triphosphate hydrolases"/>
    <property type="match status" value="1"/>
</dbReference>
<dbReference type="SUPFAM" id="SSF52540">
    <property type="entry name" value="P-loop containing nucleoside triphosphate hydrolases"/>
    <property type="match status" value="1"/>
</dbReference>
<dbReference type="InterPro" id="IPR027417">
    <property type="entry name" value="P-loop_NTPase"/>
</dbReference>
<reference evidence="2" key="1">
    <citation type="journal article" date="2019" name="Int. J. Syst. Evol. Microbiol.">
        <title>The Global Catalogue of Microorganisms (GCM) 10K type strain sequencing project: providing services to taxonomists for standard genome sequencing and annotation.</title>
        <authorList>
            <consortium name="The Broad Institute Genomics Platform"/>
            <consortium name="The Broad Institute Genome Sequencing Center for Infectious Disease"/>
            <person name="Wu L."/>
            <person name="Ma J."/>
        </authorList>
    </citation>
    <scope>NUCLEOTIDE SEQUENCE [LARGE SCALE GENOMIC DNA]</scope>
    <source>
        <strain evidence="2">CGMCC 1.12237</strain>
    </source>
</reference>
<dbReference type="RefSeq" id="WP_382355832.1">
    <property type="nucleotide sequence ID" value="NZ_JBHSMC010000045.1"/>
</dbReference>
<proteinExistence type="predicted"/>
<dbReference type="EMBL" id="JBHSMC010000045">
    <property type="protein sequence ID" value="MFC5467019.1"/>
    <property type="molecule type" value="Genomic_DNA"/>
</dbReference>
<evidence type="ECO:0000313" key="2">
    <source>
        <dbReference type="Proteomes" id="UP001596147"/>
    </source>
</evidence>
<dbReference type="Proteomes" id="UP001596147">
    <property type="component" value="Unassembled WGS sequence"/>
</dbReference>
<organism evidence="1 2">
    <name type="scientific">Lederbergia graminis</name>
    <dbReference type="NCBI Taxonomy" id="735518"/>
    <lineage>
        <taxon>Bacteria</taxon>
        <taxon>Bacillati</taxon>
        <taxon>Bacillota</taxon>
        <taxon>Bacilli</taxon>
        <taxon>Bacillales</taxon>
        <taxon>Bacillaceae</taxon>
        <taxon>Lederbergia</taxon>
    </lineage>
</organism>
<comment type="caution">
    <text evidence="1">The sequence shown here is derived from an EMBL/GenBank/DDBJ whole genome shotgun (WGS) entry which is preliminary data.</text>
</comment>
<dbReference type="Pfam" id="PF13671">
    <property type="entry name" value="AAA_33"/>
    <property type="match status" value="1"/>
</dbReference>
<name>A0ABW0LMM8_9BACI</name>
<protein>
    <submittedName>
        <fullName evidence="1">AAA family ATPase</fullName>
    </submittedName>
</protein>
<sequence length="172" mass="20160">MKSYVFERLEMVQIATLHLMVGLPCSGKTTLARELERKYSALRLTPDEWHIRLFGQDYGENMTESTEAKHDARHDTVESLMWDLAARVLVLNVDVILDFGCWVRSQRDEFRARAKELGAEFKIHFLDVSEAELLERLQTRNKQKTDTTFYIPEAKLKEWIQIFEPPTAEELK</sequence>
<evidence type="ECO:0000313" key="1">
    <source>
        <dbReference type="EMBL" id="MFC5467019.1"/>
    </source>
</evidence>
<accession>A0ABW0LMM8</accession>
<keyword evidence="2" id="KW-1185">Reference proteome</keyword>